<feature type="compositionally biased region" description="Polar residues" evidence="2">
    <location>
        <begin position="598"/>
        <end position="608"/>
    </location>
</feature>
<feature type="compositionally biased region" description="Basic and acidic residues" evidence="2">
    <location>
        <begin position="709"/>
        <end position="721"/>
    </location>
</feature>
<gene>
    <name evidence="4" type="ORF">BDZ94DRAFT_1235041</name>
</gene>
<evidence type="ECO:0000256" key="2">
    <source>
        <dbReference type="SAM" id="MobiDB-lite"/>
    </source>
</evidence>
<feature type="region of interest" description="Disordered" evidence="2">
    <location>
        <begin position="707"/>
        <end position="727"/>
    </location>
</feature>
<sequence length="791" mass="87401">MLSANVPETPRPRPPAKVRRASESLRKNDPSPPPYYNSSAFAFTPQGRPHLNTTLLGSPMAATFQRVGWEADRDPLSPASEEDLEWMNEKSREELSELLVKADDIIKERENELGLASAVCKSLYENNVTLKTKHQALLARIPSTPSRSPSPSPSPEPTSAVPSRYSTSLSLTGSEYNPSIPSSYKGHARKVSVSTAEISHLADQNAELLDKLEKLESESFSADQSGRRVLKRLEKEISTLREELEKTQAKSEELEEKTKAGFGWDSEKVVEEVLRKKQERELRFKAMRNLGQGFADDDEGDPEIRDFAPEGSLFGGPSATYSFFPSGESPRRTSGTPFNRSTLPRPEPIPSPVFEPESSLIAKLLVKIQELEDANSRIIEQQTETTNQLNAMQRETEQISKVYESFADENIIEFASDTGSDAKGGDPSSHDQTIRFKSSKRSLRASETFNRWGENGMRSVSQSSLPKVRKSVVGLFDGPTEASYVSQQTKSSGLPVPFSSSSRDEGHRPMRSIGSMGLISPALSTLSLSPSRSPVTSPLDPLRPTLDSELGNEFNDGWGLNTGNHHLRTSSLYDLTQMSAPPSPSPSPSRMSHDHSRFTSQDSEAVPTSMTVSNVALRLSVEPPTPDKVPGTGMVSVGKQSARYHRMSQTLRSRTNRWMDGRFKDTLTGGSGIIEPHIDSDGDEPPPMTPLPLRLSKAFDDAIENITGHPRESDSRSRSASDDEGMVVDIRAEKKRSEKPSSLGSVMLELWLWLQFVIIIVVFLWAMARRGPKSVLGQPVQRRIISESARR</sequence>
<accession>A0A9P6CLE6</accession>
<keyword evidence="3" id="KW-1133">Transmembrane helix</keyword>
<feature type="compositionally biased region" description="Basic and acidic residues" evidence="2">
    <location>
        <begin position="20"/>
        <end position="29"/>
    </location>
</feature>
<feature type="coiled-coil region" evidence="1">
    <location>
        <begin position="361"/>
        <end position="388"/>
    </location>
</feature>
<feature type="region of interest" description="Disordered" evidence="2">
    <location>
        <begin position="483"/>
        <end position="509"/>
    </location>
</feature>
<dbReference type="Proteomes" id="UP000807353">
    <property type="component" value="Unassembled WGS sequence"/>
</dbReference>
<feature type="coiled-coil region" evidence="1">
    <location>
        <begin position="198"/>
        <end position="257"/>
    </location>
</feature>
<keyword evidence="1" id="KW-0175">Coiled coil</keyword>
<feature type="region of interest" description="Disordered" evidence="2">
    <location>
        <begin position="142"/>
        <end position="185"/>
    </location>
</feature>
<evidence type="ECO:0000256" key="1">
    <source>
        <dbReference type="SAM" id="Coils"/>
    </source>
</evidence>
<dbReference type="EMBL" id="MU150251">
    <property type="protein sequence ID" value="KAF9464829.1"/>
    <property type="molecule type" value="Genomic_DNA"/>
</dbReference>
<proteinExistence type="predicted"/>
<feature type="compositionally biased region" description="Polar residues" evidence="2">
    <location>
        <begin position="332"/>
        <end position="342"/>
    </location>
</feature>
<feature type="region of interest" description="Disordered" evidence="2">
    <location>
        <begin position="72"/>
        <end position="91"/>
    </location>
</feature>
<keyword evidence="5" id="KW-1185">Reference proteome</keyword>
<keyword evidence="3" id="KW-0472">Membrane</keyword>
<name>A0A9P6CLE6_9AGAR</name>
<feature type="region of interest" description="Disordered" evidence="2">
    <location>
        <begin position="292"/>
        <end position="354"/>
    </location>
</feature>
<feature type="compositionally biased region" description="Low complexity" evidence="2">
    <location>
        <begin position="491"/>
        <end position="501"/>
    </location>
</feature>
<feature type="transmembrane region" description="Helical" evidence="3">
    <location>
        <begin position="750"/>
        <end position="768"/>
    </location>
</feature>
<keyword evidence="3" id="KW-0812">Transmembrane</keyword>
<reference evidence="4" key="1">
    <citation type="submission" date="2020-11" db="EMBL/GenBank/DDBJ databases">
        <authorList>
            <consortium name="DOE Joint Genome Institute"/>
            <person name="Ahrendt S."/>
            <person name="Riley R."/>
            <person name="Andreopoulos W."/>
            <person name="Labutti K."/>
            <person name="Pangilinan J."/>
            <person name="Ruiz-Duenas F.J."/>
            <person name="Barrasa J.M."/>
            <person name="Sanchez-Garcia M."/>
            <person name="Camarero S."/>
            <person name="Miyauchi S."/>
            <person name="Serrano A."/>
            <person name="Linde D."/>
            <person name="Babiker R."/>
            <person name="Drula E."/>
            <person name="Ayuso-Fernandez I."/>
            <person name="Pacheco R."/>
            <person name="Padilla G."/>
            <person name="Ferreira P."/>
            <person name="Barriuso J."/>
            <person name="Kellner H."/>
            <person name="Castanera R."/>
            <person name="Alfaro M."/>
            <person name="Ramirez L."/>
            <person name="Pisabarro A.G."/>
            <person name="Kuo A."/>
            <person name="Tritt A."/>
            <person name="Lipzen A."/>
            <person name="He G."/>
            <person name="Yan M."/>
            <person name="Ng V."/>
            <person name="Cullen D."/>
            <person name="Martin F."/>
            <person name="Rosso M.-N."/>
            <person name="Henrissat B."/>
            <person name="Hibbett D."/>
            <person name="Martinez A.T."/>
            <person name="Grigoriev I.V."/>
        </authorList>
    </citation>
    <scope>NUCLEOTIDE SEQUENCE</scope>
    <source>
        <strain evidence="4">CBS 247.69</strain>
    </source>
</reference>
<evidence type="ECO:0000313" key="5">
    <source>
        <dbReference type="Proteomes" id="UP000807353"/>
    </source>
</evidence>
<evidence type="ECO:0000256" key="3">
    <source>
        <dbReference type="SAM" id="Phobius"/>
    </source>
</evidence>
<feature type="region of interest" description="Disordered" evidence="2">
    <location>
        <begin position="1"/>
        <end position="37"/>
    </location>
</feature>
<feature type="compositionally biased region" description="Polar residues" evidence="2">
    <location>
        <begin position="164"/>
        <end position="182"/>
    </location>
</feature>
<dbReference type="AlphaFoldDB" id="A0A9P6CLE6"/>
<protein>
    <submittedName>
        <fullName evidence="4">Uncharacterized protein</fullName>
    </submittedName>
</protein>
<dbReference type="OrthoDB" id="2670688at2759"/>
<evidence type="ECO:0000313" key="4">
    <source>
        <dbReference type="EMBL" id="KAF9464829.1"/>
    </source>
</evidence>
<feature type="region of interest" description="Disordered" evidence="2">
    <location>
        <begin position="416"/>
        <end position="439"/>
    </location>
</feature>
<feature type="region of interest" description="Disordered" evidence="2">
    <location>
        <begin position="669"/>
        <end position="691"/>
    </location>
</feature>
<organism evidence="4 5">
    <name type="scientific">Collybia nuda</name>
    <dbReference type="NCBI Taxonomy" id="64659"/>
    <lineage>
        <taxon>Eukaryota</taxon>
        <taxon>Fungi</taxon>
        <taxon>Dikarya</taxon>
        <taxon>Basidiomycota</taxon>
        <taxon>Agaricomycotina</taxon>
        <taxon>Agaricomycetes</taxon>
        <taxon>Agaricomycetidae</taxon>
        <taxon>Agaricales</taxon>
        <taxon>Tricholomatineae</taxon>
        <taxon>Clitocybaceae</taxon>
        <taxon>Collybia</taxon>
    </lineage>
</organism>
<comment type="caution">
    <text evidence="4">The sequence shown here is derived from an EMBL/GenBank/DDBJ whole genome shotgun (WGS) entry which is preliminary data.</text>
</comment>
<feature type="region of interest" description="Disordered" evidence="2">
    <location>
        <begin position="576"/>
        <end position="608"/>
    </location>
</feature>